<dbReference type="InterPro" id="IPR028082">
    <property type="entry name" value="Peripla_BP_I"/>
</dbReference>
<dbReference type="RefSeq" id="WP_110107263.1">
    <property type="nucleotide sequence ID" value="NZ_JACBZZ010000001.1"/>
</dbReference>
<dbReference type="Pfam" id="PF13377">
    <property type="entry name" value="Peripla_BP_3"/>
    <property type="match status" value="1"/>
</dbReference>
<dbReference type="InterPro" id="IPR046335">
    <property type="entry name" value="LacI/GalR-like_sensor"/>
</dbReference>
<dbReference type="GO" id="GO:0000976">
    <property type="term" value="F:transcription cis-regulatory region binding"/>
    <property type="evidence" value="ECO:0007669"/>
    <property type="project" value="TreeGrafter"/>
</dbReference>
<evidence type="ECO:0000256" key="2">
    <source>
        <dbReference type="ARBA" id="ARBA00023125"/>
    </source>
</evidence>
<comment type="caution">
    <text evidence="4">The sequence shown here is derived from an EMBL/GenBank/DDBJ whole genome shotgun (WGS) entry which is preliminary data.</text>
</comment>
<dbReference type="InterPro" id="IPR000843">
    <property type="entry name" value="HTH_LacI"/>
</dbReference>
<dbReference type="Pfam" id="PF00356">
    <property type="entry name" value="LacI"/>
    <property type="match status" value="1"/>
</dbReference>
<reference evidence="4 5" key="1">
    <citation type="submission" date="2018-05" db="EMBL/GenBank/DDBJ databases">
        <title>Genetic diversity of glacier-inhabiting Cryobacterium bacteria in China and description of Cryobacterium mengkeensis sp. nov. and Arthrobacter glacialis sp. nov.</title>
        <authorList>
            <person name="Liu Q."/>
            <person name="Xin Y.-H."/>
        </authorList>
    </citation>
    <scope>NUCLEOTIDE SEQUENCE [LARGE SCALE GENOMIC DNA]</scope>
    <source>
        <strain evidence="4 5">GP3</strain>
    </source>
</reference>
<dbReference type="Proteomes" id="UP000246303">
    <property type="component" value="Unassembled WGS sequence"/>
</dbReference>
<dbReference type="PROSITE" id="PS50932">
    <property type="entry name" value="HTH_LACI_2"/>
    <property type="match status" value="1"/>
</dbReference>
<dbReference type="PANTHER" id="PTHR30146">
    <property type="entry name" value="LACI-RELATED TRANSCRIPTIONAL REPRESSOR"/>
    <property type="match status" value="1"/>
</dbReference>
<dbReference type="SMART" id="SM00354">
    <property type="entry name" value="HTH_LACI"/>
    <property type="match status" value="1"/>
</dbReference>
<evidence type="ECO:0000313" key="4">
    <source>
        <dbReference type="EMBL" id="PXA64373.1"/>
    </source>
</evidence>
<dbReference type="CDD" id="cd01392">
    <property type="entry name" value="HTH_LacI"/>
    <property type="match status" value="1"/>
</dbReference>
<gene>
    <name evidence="4" type="ORF">CVS29_15710</name>
</gene>
<sequence length="343" mass="36656">MSNERPDAGRARRVTIFDVAAASGVSRGTISRYLNGSGYVSEGARLAIKDAVEEVGYVPNTAARSLATRQTKNIAFVVHESHNMFYNDPNLGGMLTAANRVLSEADFQLVILILDTEQTLSRIAGHLRGGYVDGAILVSVRAEDPLLRIVQELGLPAAMAGRPAGASSIPWVDVDNVEAARGICARLVGTGRKRIAMIEGPEAMRAARERLAGFTSALGADFDANLVIPTPDWGHEAGFAAMRELLRRDPDIDGVFAACDALAIGAMDALREAGKSVPCDVGVVGFDDSLWAKRAFPGLSTVRQPVEEMGAIMASLVLRQLKGEDLRHAHEIVPTSIVWRDSA</sequence>
<keyword evidence="1" id="KW-0805">Transcription regulation</keyword>
<dbReference type="AlphaFoldDB" id="A0A2V3DN29"/>
<dbReference type="OrthoDB" id="4268837at2"/>
<dbReference type="SUPFAM" id="SSF47413">
    <property type="entry name" value="lambda repressor-like DNA-binding domains"/>
    <property type="match status" value="1"/>
</dbReference>
<dbReference type="Gene3D" id="1.10.260.40">
    <property type="entry name" value="lambda repressor-like DNA-binding domains"/>
    <property type="match status" value="1"/>
</dbReference>
<dbReference type="PROSITE" id="PS00356">
    <property type="entry name" value="HTH_LACI_1"/>
    <property type="match status" value="1"/>
</dbReference>
<evidence type="ECO:0000313" key="5">
    <source>
        <dbReference type="Proteomes" id="UP000246303"/>
    </source>
</evidence>
<dbReference type="PANTHER" id="PTHR30146:SF109">
    <property type="entry name" value="HTH-TYPE TRANSCRIPTIONAL REGULATOR GALS"/>
    <property type="match status" value="1"/>
</dbReference>
<dbReference type="InterPro" id="IPR010982">
    <property type="entry name" value="Lambda_DNA-bd_dom_sf"/>
</dbReference>
<keyword evidence="2" id="KW-0238">DNA-binding</keyword>
<dbReference type="Gene3D" id="3.40.50.2300">
    <property type="match status" value="2"/>
</dbReference>
<keyword evidence="5" id="KW-1185">Reference proteome</keyword>
<protein>
    <submittedName>
        <fullName evidence="4">LacI family transcriptional regulator</fullName>
    </submittedName>
</protein>
<keyword evidence="3" id="KW-0804">Transcription</keyword>
<name>A0A2V3DN29_9MICC</name>
<organism evidence="4 5">
    <name type="scientific">Arthrobacter psychrochitiniphilus</name>
    <dbReference type="NCBI Taxonomy" id="291045"/>
    <lineage>
        <taxon>Bacteria</taxon>
        <taxon>Bacillati</taxon>
        <taxon>Actinomycetota</taxon>
        <taxon>Actinomycetes</taxon>
        <taxon>Micrococcales</taxon>
        <taxon>Micrococcaceae</taxon>
        <taxon>Arthrobacter</taxon>
    </lineage>
</organism>
<dbReference type="CDD" id="cd06267">
    <property type="entry name" value="PBP1_LacI_sugar_binding-like"/>
    <property type="match status" value="1"/>
</dbReference>
<evidence type="ECO:0000256" key="1">
    <source>
        <dbReference type="ARBA" id="ARBA00023015"/>
    </source>
</evidence>
<dbReference type="GO" id="GO:0003700">
    <property type="term" value="F:DNA-binding transcription factor activity"/>
    <property type="evidence" value="ECO:0007669"/>
    <property type="project" value="TreeGrafter"/>
</dbReference>
<accession>A0A2V3DN29</accession>
<proteinExistence type="predicted"/>
<dbReference type="EMBL" id="QHLZ01000012">
    <property type="protein sequence ID" value="PXA64373.1"/>
    <property type="molecule type" value="Genomic_DNA"/>
</dbReference>
<evidence type="ECO:0000256" key="3">
    <source>
        <dbReference type="ARBA" id="ARBA00023163"/>
    </source>
</evidence>
<dbReference type="SUPFAM" id="SSF53822">
    <property type="entry name" value="Periplasmic binding protein-like I"/>
    <property type="match status" value="1"/>
</dbReference>